<proteinExistence type="predicted"/>
<dbReference type="InterPro" id="IPR008207">
    <property type="entry name" value="Sig_transdc_His_kin_Hpt_dom"/>
</dbReference>
<dbReference type="PROSITE" id="PS50110">
    <property type="entry name" value="RESPONSE_REGULATORY"/>
    <property type="match status" value="1"/>
</dbReference>
<evidence type="ECO:0000259" key="5">
    <source>
        <dbReference type="PROSITE" id="PS50894"/>
    </source>
</evidence>
<dbReference type="InterPro" id="IPR011006">
    <property type="entry name" value="CheY-like_superfamily"/>
</dbReference>
<dbReference type="PANTHER" id="PTHR43395">
    <property type="entry name" value="SENSOR HISTIDINE KINASE CHEA"/>
    <property type="match status" value="1"/>
</dbReference>
<organism evidence="6 7">
    <name type="scientific">Undibacterium cyanobacteriorum</name>
    <dbReference type="NCBI Taxonomy" id="3073561"/>
    <lineage>
        <taxon>Bacteria</taxon>
        <taxon>Pseudomonadati</taxon>
        <taxon>Pseudomonadota</taxon>
        <taxon>Betaproteobacteria</taxon>
        <taxon>Burkholderiales</taxon>
        <taxon>Oxalobacteraceae</taxon>
        <taxon>Undibacterium</taxon>
    </lineage>
</organism>
<evidence type="ECO:0000256" key="2">
    <source>
        <dbReference type="PROSITE-ProRule" id="PRU00110"/>
    </source>
</evidence>
<dbReference type="PANTHER" id="PTHR43395:SF10">
    <property type="entry name" value="CHEMOTAXIS PROTEIN CHEA"/>
    <property type="match status" value="1"/>
</dbReference>
<name>A0ABY9RJD2_9BURK</name>
<evidence type="ECO:0000313" key="7">
    <source>
        <dbReference type="Proteomes" id="UP001181355"/>
    </source>
</evidence>
<sequence length="256" mass="28731">MLASLRENYLRDLPGHIDEIEQILLEIEREGFELGMCRELYRQVHTLKGSGGTYGLDFLSDICHPFEDLLSALIESPMLAKQGAIELGLQYVDLMRKACFVYAMGSEPSADLKLHLHALRQHASRNSLAALVVEGSDLVAGMIRDTLKEFGFRTEVMRDGYTALGRILSEPFDLLVTGLEVKRLNGLALISAVRKSGVRTGKTKTILITASQLTAHAELPDYIVRKNADLRTQFRQVVEQALKTQNHVLEHHHHFD</sequence>
<evidence type="ECO:0000256" key="1">
    <source>
        <dbReference type="ARBA" id="ARBA00023012"/>
    </source>
</evidence>
<keyword evidence="1" id="KW-0902">Two-component regulatory system</keyword>
<dbReference type="CDD" id="cd00088">
    <property type="entry name" value="HPT"/>
    <property type="match status" value="1"/>
</dbReference>
<dbReference type="SMART" id="SM00448">
    <property type="entry name" value="REC"/>
    <property type="match status" value="1"/>
</dbReference>
<keyword evidence="7" id="KW-1185">Reference proteome</keyword>
<dbReference type="InterPro" id="IPR001789">
    <property type="entry name" value="Sig_transdc_resp-reg_receiver"/>
</dbReference>
<dbReference type="Pfam" id="PF01627">
    <property type="entry name" value="Hpt"/>
    <property type="match status" value="1"/>
</dbReference>
<accession>A0ABY9RJD2</accession>
<dbReference type="InterPro" id="IPR036641">
    <property type="entry name" value="HPT_dom_sf"/>
</dbReference>
<feature type="modified residue" description="Phosphohistidine" evidence="2">
    <location>
        <position position="45"/>
    </location>
</feature>
<dbReference type="SUPFAM" id="SSF52172">
    <property type="entry name" value="CheY-like"/>
    <property type="match status" value="1"/>
</dbReference>
<dbReference type="Gene3D" id="3.40.50.2300">
    <property type="match status" value="1"/>
</dbReference>
<dbReference type="EMBL" id="CP133720">
    <property type="protein sequence ID" value="WMW80380.1"/>
    <property type="molecule type" value="Genomic_DNA"/>
</dbReference>
<dbReference type="PROSITE" id="PS50894">
    <property type="entry name" value="HPT"/>
    <property type="match status" value="1"/>
</dbReference>
<dbReference type="SMART" id="SM00073">
    <property type="entry name" value="HPT"/>
    <property type="match status" value="1"/>
</dbReference>
<dbReference type="InterPro" id="IPR051315">
    <property type="entry name" value="Bact_Chemotaxis_CheA"/>
</dbReference>
<dbReference type="SUPFAM" id="SSF47226">
    <property type="entry name" value="Histidine-containing phosphotransfer domain, HPT domain"/>
    <property type="match status" value="1"/>
</dbReference>
<reference evidence="6" key="1">
    <citation type="submission" date="2023-09" db="EMBL/GenBank/DDBJ databases">
        <title>Undibacterium sp. 20NA77.5 isolated from freshwater.</title>
        <authorList>
            <person name="Le V."/>
            <person name="Ko S.-R."/>
            <person name="Ahn C.-Y."/>
            <person name="Oh H.-M."/>
        </authorList>
    </citation>
    <scope>NUCLEOTIDE SEQUENCE</scope>
    <source>
        <strain evidence="6">20NA77.5</strain>
    </source>
</reference>
<evidence type="ECO:0000256" key="3">
    <source>
        <dbReference type="PROSITE-ProRule" id="PRU00169"/>
    </source>
</evidence>
<dbReference type="Gene3D" id="1.20.120.160">
    <property type="entry name" value="HPT domain"/>
    <property type="match status" value="1"/>
</dbReference>
<gene>
    <name evidence="6" type="ORF">RF679_17285</name>
</gene>
<keyword evidence="2" id="KW-0597">Phosphoprotein</keyword>
<evidence type="ECO:0000313" key="6">
    <source>
        <dbReference type="EMBL" id="WMW80380.1"/>
    </source>
</evidence>
<dbReference type="RefSeq" id="WP_309481873.1">
    <property type="nucleotide sequence ID" value="NZ_CP133720.1"/>
</dbReference>
<evidence type="ECO:0000259" key="4">
    <source>
        <dbReference type="PROSITE" id="PS50110"/>
    </source>
</evidence>
<dbReference type="Proteomes" id="UP001181355">
    <property type="component" value="Chromosome"/>
</dbReference>
<comment type="caution">
    <text evidence="3">Lacks conserved residue(s) required for the propagation of feature annotation.</text>
</comment>
<feature type="domain" description="HPt" evidence="5">
    <location>
        <begin position="1"/>
        <end position="102"/>
    </location>
</feature>
<protein>
    <submittedName>
        <fullName evidence="6">Hpt domain-containing protein</fullName>
    </submittedName>
</protein>
<feature type="domain" description="Response regulatory" evidence="4">
    <location>
        <begin position="129"/>
        <end position="241"/>
    </location>
</feature>